<evidence type="ECO:0000313" key="3">
    <source>
        <dbReference type="Proteomes" id="UP000229212"/>
    </source>
</evidence>
<sequence length="73" mass="7337">MALDVGASKALTVTVLPVGAPQAVVWQSQDEQVAKVSLEGLVEAIGAGTCDVTATTLNGISAVCKVTVRATEP</sequence>
<gene>
    <name evidence="2" type="ORF">UNOSLW1_0175</name>
</gene>
<keyword evidence="3" id="KW-1185">Reference proteome</keyword>
<dbReference type="Proteomes" id="UP000229212">
    <property type="component" value="Segment"/>
</dbReference>
<evidence type="ECO:0000259" key="1">
    <source>
        <dbReference type="Pfam" id="PF02368"/>
    </source>
</evidence>
<accession>A0A1B2ANA7</accession>
<dbReference type="InterPro" id="IPR008964">
    <property type="entry name" value="Invasin/intimin_cell_adhesion"/>
</dbReference>
<dbReference type="SUPFAM" id="SSF49373">
    <property type="entry name" value="Invasin/intimin cell-adhesion fragments"/>
    <property type="match status" value="1"/>
</dbReference>
<dbReference type="Gene3D" id="2.60.40.1080">
    <property type="match status" value="1"/>
</dbReference>
<proteinExistence type="predicted"/>
<dbReference type="InterPro" id="IPR003343">
    <property type="entry name" value="Big_2"/>
</dbReference>
<dbReference type="Pfam" id="PF02368">
    <property type="entry name" value="Big_2"/>
    <property type="match status" value="1"/>
</dbReference>
<name>A0A1B2ANA7_9CAUD</name>
<evidence type="ECO:0000313" key="2">
    <source>
        <dbReference type="EMBL" id="ANY29190.1"/>
    </source>
</evidence>
<organism evidence="2 3">
    <name type="scientific">Pseudomonas phage UNO-SLW1</name>
    <dbReference type="NCBI Taxonomy" id="1873993"/>
    <lineage>
        <taxon>Viruses</taxon>
        <taxon>Duplodnaviria</taxon>
        <taxon>Heunggongvirae</taxon>
        <taxon>Uroviricota</taxon>
        <taxon>Caudoviricetes</taxon>
        <taxon>Autographivirales</taxon>
        <taxon>Autotranscriptaviridae</taxon>
        <taxon>Studiervirinae</taxon>
        <taxon>Unosvirus</taxon>
        <taxon>Unosvirus UNOSLW1</taxon>
        <taxon>Pifdecavirus UNOSLW1</taxon>
    </lineage>
</organism>
<protein>
    <recommendedName>
        <fullName evidence="1">BIG2 domain-containing protein</fullName>
    </recommendedName>
</protein>
<reference evidence="2 3" key="1">
    <citation type="submission" date="2016-06" db="EMBL/GenBank/DDBJ databases">
        <title>Complete Genome Sequences of Pseudomonas fluorescens Bacteriophages Isolated from Omaha, NE Freshwater Samples.</title>
        <authorList>
            <person name="Lu G."/>
            <person name="Luhr J."/>
            <person name="Stoecklein A."/>
            <person name="Warner P."/>
            <person name="Tapprich W."/>
        </authorList>
    </citation>
    <scope>NUCLEOTIDE SEQUENCE [LARGE SCALE GENOMIC DNA]</scope>
</reference>
<dbReference type="EMBL" id="KX431888">
    <property type="protein sequence ID" value="ANY29190.1"/>
    <property type="molecule type" value="Genomic_DNA"/>
</dbReference>
<feature type="domain" description="BIG2" evidence="1">
    <location>
        <begin position="2"/>
        <end position="61"/>
    </location>
</feature>